<organism evidence="2 3">
    <name type="scientific">Plakobranchus ocellatus</name>
    <dbReference type="NCBI Taxonomy" id="259542"/>
    <lineage>
        <taxon>Eukaryota</taxon>
        <taxon>Metazoa</taxon>
        <taxon>Spiralia</taxon>
        <taxon>Lophotrochozoa</taxon>
        <taxon>Mollusca</taxon>
        <taxon>Gastropoda</taxon>
        <taxon>Heterobranchia</taxon>
        <taxon>Euthyneura</taxon>
        <taxon>Panpulmonata</taxon>
        <taxon>Sacoglossa</taxon>
        <taxon>Placobranchoidea</taxon>
        <taxon>Plakobranchidae</taxon>
        <taxon>Plakobranchus</taxon>
    </lineage>
</organism>
<reference evidence="2 3" key="1">
    <citation type="journal article" date="2021" name="Elife">
        <title>Chloroplast acquisition without the gene transfer in kleptoplastic sea slugs, Plakobranchus ocellatus.</title>
        <authorList>
            <person name="Maeda T."/>
            <person name="Takahashi S."/>
            <person name="Yoshida T."/>
            <person name="Shimamura S."/>
            <person name="Takaki Y."/>
            <person name="Nagai Y."/>
            <person name="Toyoda A."/>
            <person name="Suzuki Y."/>
            <person name="Arimoto A."/>
            <person name="Ishii H."/>
            <person name="Satoh N."/>
            <person name="Nishiyama T."/>
            <person name="Hasebe M."/>
            <person name="Maruyama T."/>
            <person name="Minagawa J."/>
            <person name="Obokata J."/>
            <person name="Shigenobu S."/>
        </authorList>
    </citation>
    <scope>NUCLEOTIDE SEQUENCE [LARGE SCALE GENOMIC DNA]</scope>
</reference>
<gene>
    <name evidence="2" type="ORF">PoB_001798000</name>
</gene>
<feature type="compositionally biased region" description="Polar residues" evidence="1">
    <location>
        <begin position="1"/>
        <end position="18"/>
    </location>
</feature>
<dbReference type="Proteomes" id="UP000735302">
    <property type="component" value="Unassembled WGS sequence"/>
</dbReference>
<dbReference type="Pfam" id="PF13975">
    <property type="entry name" value="gag-asp_proteas"/>
    <property type="match status" value="1"/>
</dbReference>
<evidence type="ECO:0000313" key="3">
    <source>
        <dbReference type="Proteomes" id="UP000735302"/>
    </source>
</evidence>
<feature type="compositionally biased region" description="Polar residues" evidence="1">
    <location>
        <begin position="87"/>
        <end position="99"/>
    </location>
</feature>
<dbReference type="Gene3D" id="2.40.70.10">
    <property type="entry name" value="Acid Proteases"/>
    <property type="match status" value="1"/>
</dbReference>
<proteinExistence type="predicted"/>
<dbReference type="EMBL" id="BLXT01002143">
    <property type="protein sequence ID" value="GFN91474.1"/>
    <property type="molecule type" value="Genomic_DNA"/>
</dbReference>
<keyword evidence="3" id="KW-1185">Reference proteome</keyword>
<evidence type="ECO:0008006" key="4">
    <source>
        <dbReference type="Google" id="ProtNLM"/>
    </source>
</evidence>
<accession>A0AAV3Z7J8</accession>
<dbReference type="AlphaFoldDB" id="A0AAV3Z7J8"/>
<evidence type="ECO:0000256" key="1">
    <source>
        <dbReference type="SAM" id="MobiDB-lite"/>
    </source>
</evidence>
<dbReference type="CDD" id="cd05483">
    <property type="entry name" value="retropepsin_like_bacteria"/>
    <property type="match status" value="1"/>
</dbReference>
<feature type="region of interest" description="Disordered" evidence="1">
    <location>
        <begin position="1"/>
        <end position="103"/>
    </location>
</feature>
<dbReference type="InterPro" id="IPR034122">
    <property type="entry name" value="Retropepsin-like_bacterial"/>
</dbReference>
<dbReference type="SUPFAM" id="SSF50630">
    <property type="entry name" value="Acid proteases"/>
    <property type="match status" value="1"/>
</dbReference>
<feature type="compositionally biased region" description="Basic and acidic residues" evidence="1">
    <location>
        <begin position="43"/>
        <end position="60"/>
    </location>
</feature>
<evidence type="ECO:0000313" key="2">
    <source>
        <dbReference type="EMBL" id="GFN91474.1"/>
    </source>
</evidence>
<name>A0AAV3Z7J8_9GAST</name>
<dbReference type="InterPro" id="IPR021109">
    <property type="entry name" value="Peptidase_aspartic_dom_sf"/>
</dbReference>
<comment type="caution">
    <text evidence="2">The sequence shown here is derived from an EMBL/GenBank/DDBJ whole genome shotgun (WGS) entry which is preliminary data.</text>
</comment>
<sequence>MDVITPATSSHNAQSAALNPSDLKTKKWNGVGINAPSPTLEQHGAEPRSEERMGEDKCETGRTNWDSMCCPAGHPKDSPPQEVLNPNGLNSPHQPQRVVNPNGLDPPYQPHKVVNLNGSDPPEQLKLKEKLELVVTEEDTGVQHQEIASGGEQSITCTGVLKVQAQEAVPAYTVRAEVGNVSVNAIVDTAAEITVILEEVYRRINLKPRLSRKRRVRMAGKGQSSWANLVGTVSVRVGPLSTQETMYVAQINYDMLMGVGYLDKCNAADARWRGSLYGRRFQTKDPRLTSSTSASSRP</sequence>
<protein>
    <recommendedName>
        <fullName evidence="4">Peptidase A2 domain-containing protein</fullName>
    </recommendedName>
</protein>